<keyword evidence="3" id="KW-1185">Reference proteome</keyword>
<feature type="compositionally biased region" description="Basic and acidic residues" evidence="1">
    <location>
        <begin position="9"/>
        <end position="22"/>
    </location>
</feature>
<gene>
    <name evidence="2" type="ORF">ABVK25_008422</name>
</gene>
<evidence type="ECO:0000313" key="2">
    <source>
        <dbReference type="EMBL" id="KAL2051370.1"/>
    </source>
</evidence>
<comment type="caution">
    <text evidence="2">The sequence shown here is derived from an EMBL/GenBank/DDBJ whole genome shotgun (WGS) entry which is preliminary data.</text>
</comment>
<sequence length="266" mass="30004">MVALNRPLSNDRHKDDVRETEKHRRAWRYMGDNPMFAPRRNQETATKALTTFKALPLPSGKKDSSYLERTDQLNSAVSTFWLETRKGHGRSFEKANVGLDETHLEMHLLSADTDPEQCLALEQEIEEILAVITGESAARPSIHPGPVQLHLLTPWLPETQRPSKIKSRPQQQQQPNAREIAETSAEDSNQEERVSQATRIPAEQRTMDMISYMLPATGSETPPAKTIDWDSFVSSMTDVGFSARHGGGSAVIFRSRRCSKREVRLS</sequence>
<evidence type="ECO:0000313" key="3">
    <source>
        <dbReference type="Proteomes" id="UP001590951"/>
    </source>
</evidence>
<reference evidence="2 3" key="1">
    <citation type="submission" date="2024-09" db="EMBL/GenBank/DDBJ databases">
        <title>Rethinking Asexuality: The Enigmatic Case of Functional Sexual Genes in Lepraria (Stereocaulaceae).</title>
        <authorList>
            <person name="Doellman M."/>
            <person name="Sun Y."/>
            <person name="Barcenas-Pena A."/>
            <person name="Lumbsch H.T."/>
            <person name="Grewe F."/>
        </authorList>
    </citation>
    <scope>NUCLEOTIDE SEQUENCE [LARGE SCALE GENOMIC DNA]</scope>
    <source>
        <strain evidence="2 3">Grewe 0041</strain>
    </source>
</reference>
<feature type="region of interest" description="Disordered" evidence="1">
    <location>
        <begin position="161"/>
        <end position="202"/>
    </location>
</feature>
<feature type="region of interest" description="Disordered" evidence="1">
    <location>
        <begin position="1"/>
        <end position="25"/>
    </location>
</feature>
<proteinExistence type="predicted"/>
<accession>A0ABR4B0W9</accession>
<dbReference type="Proteomes" id="UP001590951">
    <property type="component" value="Unassembled WGS sequence"/>
</dbReference>
<name>A0ABR4B0W9_9LECA</name>
<evidence type="ECO:0000256" key="1">
    <source>
        <dbReference type="SAM" id="MobiDB-lite"/>
    </source>
</evidence>
<organism evidence="2 3">
    <name type="scientific">Lepraria finkii</name>
    <dbReference type="NCBI Taxonomy" id="1340010"/>
    <lineage>
        <taxon>Eukaryota</taxon>
        <taxon>Fungi</taxon>
        <taxon>Dikarya</taxon>
        <taxon>Ascomycota</taxon>
        <taxon>Pezizomycotina</taxon>
        <taxon>Lecanoromycetes</taxon>
        <taxon>OSLEUM clade</taxon>
        <taxon>Lecanoromycetidae</taxon>
        <taxon>Lecanorales</taxon>
        <taxon>Lecanorineae</taxon>
        <taxon>Stereocaulaceae</taxon>
        <taxon>Lepraria</taxon>
    </lineage>
</organism>
<dbReference type="EMBL" id="JBHFEH010000036">
    <property type="protein sequence ID" value="KAL2051370.1"/>
    <property type="molecule type" value="Genomic_DNA"/>
</dbReference>
<protein>
    <submittedName>
        <fullName evidence="2">Uncharacterized protein</fullName>
    </submittedName>
</protein>